<dbReference type="OrthoDB" id="5586749at2759"/>
<comment type="caution">
    <text evidence="2">The sequence shown here is derived from an EMBL/GenBank/DDBJ whole genome shotgun (WGS) entry which is preliminary data.</text>
</comment>
<name>A0A1R1YGH8_9FUNG</name>
<evidence type="ECO:0000256" key="1">
    <source>
        <dbReference type="SAM" id="MobiDB-lite"/>
    </source>
</evidence>
<accession>A0A1R1YGH8</accession>
<dbReference type="Proteomes" id="UP000187283">
    <property type="component" value="Unassembled WGS sequence"/>
</dbReference>
<proteinExistence type="predicted"/>
<dbReference type="EMBL" id="LSSN01000106">
    <property type="protein sequence ID" value="OMJ25826.1"/>
    <property type="molecule type" value="Genomic_DNA"/>
</dbReference>
<keyword evidence="3" id="KW-1185">Reference proteome</keyword>
<reference evidence="2 3" key="1">
    <citation type="submission" date="2017-01" db="EMBL/GenBank/DDBJ databases">
        <authorList>
            <person name="Mah S.A."/>
            <person name="Swanson W.J."/>
            <person name="Moy G.W."/>
            <person name="Vacquier V.D."/>
        </authorList>
    </citation>
    <scope>NUCLEOTIDE SEQUENCE [LARGE SCALE GENOMIC DNA]</scope>
    <source>
        <strain evidence="2 3">GSMNP</strain>
    </source>
</reference>
<feature type="compositionally biased region" description="Polar residues" evidence="1">
    <location>
        <begin position="75"/>
        <end position="92"/>
    </location>
</feature>
<dbReference type="AlphaFoldDB" id="A0A1R1YGH8"/>
<protein>
    <submittedName>
        <fullName evidence="2">Uncharacterized protein</fullName>
    </submittedName>
</protein>
<evidence type="ECO:0000313" key="3">
    <source>
        <dbReference type="Proteomes" id="UP000187283"/>
    </source>
</evidence>
<sequence length="428" mass="47285">MSIDENKPDNLTSSGIQLDKLQHAFSKTESRCRESKTEQISIFNGDQKEKKVRIVVPDEVRFNWLGIFNQNDLSDSSGENCQNEFNSTNPSYHSVEATAAPTGSETPTPLHPTPIDTDNYSESNIELSSEILDNIISTFNPDMNTDDGSNSNFDSIKGSEIDLNLSLDPKPDSKKIPLITPISNTISDPVTEPKLGSDLSFSSSSCLHPETSFSPSFEISKTLENTNIHDLKSSNDSLQDDSSFKVSFSETDESFFKLNDISSSSNNVISTKHLDHLSKSTIINSDSKLKIMSTNTPLNPISNPFPNAQAPSILQESKSHKKISTNSLIEPNFELLDFNDKSIDLDLIYPSQVNRSTTSIPGYSSNLSIQRKPKPTFPLPMTNKFFSNSGFLDNIQPPTSTKKSRTNSLVRSLSRRLLNLGKKGSSKD</sequence>
<evidence type="ECO:0000313" key="2">
    <source>
        <dbReference type="EMBL" id="OMJ25826.1"/>
    </source>
</evidence>
<feature type="region of interest" description="Disordered" evidence="1">
    <location>
        <begin position="75"/>
        <end position="121"/>
    </location>
</feature>
<gene>
    <name evidence="2" type="ORF">AYI70_g624</name>
</gene>
<organism evidence="2 3">
    <name type="scientific">Smittium culicis</name>
    <dbReference type="NCBI Taxonomy" id="133412"/>
    <lineage>
        <taxon>Eukaryota</taxon>
        <taxon>Fungi</taxon>
        <taxon>Fungi incertae sedis</taxon>
        <taxon>Zoopagomycota</taxon>
        <taxon>Kickxellomycotina</taxon>
        <taxon>Harpellomycetes</taxon>
        <taxon>Harpellales</taxon>
        <taxon>Legeriomycetaceae</taxon>
        <taxon>Smittium</taxon>
    </lineage>
</organism>